<dbReference type="EMBL" id="JXTC01000044">
    <property type="protein sequence ID" value="PON95574.1"/>
    <property type="molecule type" value="Genomic_DNA"/>
</dbReference>
<protein>
    <submittedName>
        <fullName evidence="2">Uncharacterized protein</fullName>
    </submittedName>
</protein>
<reference evidence="3" key="1">
    <citation type="submission" date="2016-06" db="EMBL/GenBank/DDBJ databases">
        <title>Parallel loss of symbiosis genes in relatives of nitrogen-fixing non-legume Parasponia.</title>
        <authorList>
            <person name="Van Velzen R."/>
            <person name="Holmer R."/>
            <person name="Bu F."/>
            <person name="Rutten L."/>
            <person name="Van Zeijl A."/>
            <person name="Liu W."/>
            <person name="Santuari L."/>
            <person name="Cao Q."/>
            <person name="Sharma T."/>
            <person name="Shen D."/>
            <person name="Roswanjaya Y."/>
            <person name="Wardhani T."/>
            <person name="Kalhor M.S."/>
            <person name="Jansen J."/>
            <person name="Van den Hoogen J."/>
            <person name="Gungor B."/>
            <person name="Hartog M."/>
            <person name="Hontelez J."/>
            <person name="Verver J."/>
            <person name="Yang W.-C."/>
            <person name="Schijlen E."/>
            <person name="Repin R."/>
            <person name="Schilthuizen M."/>
            <person name="Schranz E."/>
            <person name="Heidstra R."/>
            <person name="Miyata K."/>
            <person name="Fedorova E."/>
            <person name="Kohlen W."/>
            <person name="Bisseling T."/>
            <person name="Smit S."/>
            <person name="Geurts R."/>
        </authorList>
    </citation>
    <scope>NUCLEOTIDE SEQUENCE [LARGE SCALE GENOMIC DNA]</scope>
    <source>
        <strain evidence="3">cv. RG33-2</strain>
    </source>
</reference>
<evidence type="ECO:0000256" key="1">
    <source>
        <dbReference type="SAM" id="Phobius"/>
    </source>
</evidence>
<dbReference type="OrthoDB" id="10320868at2759"/>
<evidence type="ECO:0000313" key="3">
    <source>
        <dbReference type="Proteomes" id="UP000237000"/>
    </source>
</evidence>
<keyword evidence="3" id="KW-1185">Reference proteome</keyword>
<organism evidence="2 3">
    <name type="scientific">Trema orientale</name>
    <name type="common">Charcoal tree</name>
    <name type="synonym">Celtis orientalis</name>
    <dbReference type="NCBI Taxonomy" id="63057"/>
    <lineage>
        <taxon>Eukaryota</taxon>
        <taxon>Viridiplantae</taxon>
        <taxon>Streptophyta</taxon>
        <taxon>Embryophyta</taxon>
        <taxon>Tracheophyta</taxon>
        <taxon>Spermatophyta</taxon>
        <taxon>Magnoliopsida</taxon>
        <taxon>eudicotyledons</taxon>
        <taxon>Gunneridae</taxon>
        <taxon>Pentapetalae</taxon>
        <taxon>rosids</taxon>
        <taxon>fabids</taxon>
        <taxon>Rosales</taxon>
        <taxon>Cannabaceae</taxon>
        <taxon>Trema</taxon>
    </lineage>
</organism>
<comment type="caution">
    <text evidence="2">The sequence shown here is derived from an EMBL/GenBank/DDBJ whole genome shotgun (WGS) entry which is preliminary data.</text>
</comment>
<proteinExistence type="predicted"/>
<dbReference type="Proteomes" id="UP000237000">
    <property type="component" value="Unassembled WGS sequence"/>
</dbReference>
<gene>
    <name evidence="2" type="ORF">TorRG33x02_087200</name>
</gene>
<evidence type="ECO:0000313" key="2">
    <source>
        <dbReference type="EMBL" id="PON95574.1"/>
    </source>
</evidence>
<dbReference type="InParanoid" id="A0A2P5FCS1"/>
<accession>A0A2P5FCS1</accession>
<keyword evidence="1" id="KW-0472">Membrane</keyword>
<feature type="transmembrane region" description="Helical" evidence="1">
    <location>
        <begin position="141"/>
        <end position="161"/>
    </location>
</feature>
<name>A0A2P5FCS1_TREOI</name>
<keyword evidence="1" id="KW-0812">Transmembrane</keyword>
<dbReference type="AlphaFoldDB" id="A0A2P5FCS1"/>
<sequence>MQPSNTDVLFPGTLLRLDEPSGSVNTDNEVTGDLGIQGATVTRFLDTEDPFNPSDDLVRRWVGGFIEIHDAVPDVLGERALERGVTGGERSVVSGPYIEAIVVLEEDRPLRSVNGGSVALRLDHEIGVLLLSRVGAQIGDWLWGVWCLIFRAMLLLLLLGADLDLRHGLQMFGGGSVSVSFKGFNGGEKWRGLSLENGDSSLIRVLGLWVLASTGMESGKRES</sequence>
<keyword evidence="1" id="KW-1133">Transmembrane helix</keyword>